<feature type="region of interest" description="Disordered" evidence="7">
    <location>
        <begin position="217"/>
        <end position="244"/>
    </location>
</feature>
<evidence type="ECO:0000313" key="9">
    <source>
        <dbReference type="EMBL" id="KAG0687303.1"/>
    </source>
</evidence>
<protein>
    <recommendedName>
        <fullName evidence="3">HECT-type E3 ubiquitin transferase</fullName>
        <ecNumber evidence="3">2.3.2.26</ecNumber>
    </recommendedName>
</protein>
<dbReference type="InterPro" id="IPR035983">
    <property type="entry name" value="Hect_E3_ubiquitin_ligase"/>
</dbReference>
<dbReference type="SMART" id="SM00119">
    <property type="entry name" value="HECTc"/>
    <property type="match status" value="1"/>
</dbReference>
<gene>
    <name evidence="9" type="primary">UFD4</name>
    <name evidence="9" type="ORF">C6P40_002540</name>
</gene>
<dbReference type="GO" id="GO:0061630">
    <property type="term" value="F:ubiquitin protein ligase activity"/>
    <property type="evidence" value="ECO:0007669"/>
    <property type="project" value="UniProtKB-EC"/>
</dbReference>
<keyword evidence="5 6" id="KW-0833">Ubl conjugation pathway</keyword>
<dbReference type="Pfam" id="PF00632">
    <property type="entry name" value="HECT"/>
    <property type="match status" value="1"/>
</dbReference>
<feature type="compositionally biased region" description="Acidic residues" evidence="7">
    <location>
        <begin position="53"/>
        <end position="67"/>
    </location>
</feature>
<feature type="compositionally biased region" description="Acidic residues" evidence="7">
    <location>
        <begin position="124"/>
        <end position="141"/>
    </location>
</feature>
<evidence type="ECO:0000256" key="4">
    <source>
        <dbReference type="ARBA" id="ARBA00022679"/>
    </source>
</evidence>
<evidence type="ECO:0000256" key="3">
    <source>
        <dbReference type="ARBA" id="ARBA00012485"/>
    </source>
</evidence>
<dbReference type="Pfam" id="PF25579">
    <property type="entry name" value="TPR_TRIP12_N"/>
    <property type="match status" value="1"/>
</dbReference>
<feature type="compositionally biased region" description="Basic and acidic residues" evidence="7">
    <location>
        <begin position="109"/>
        <end position="123"/>
    </location>
</feature>
<feature type="compositionally biased region" description="Basic and acidic residues" evidence="7">
    <location>
        <begin position="40"/>
        <end position="52"/>
    </location>
</feature>
<evidence type="ECO:0000313" key="10">
    <source>
        <dbReference type="Proteomes" id="UP000697127"/>
    </source>
</evidence>
<proteinExistence type="inferred from homology"/>
<feature type="compositionally biased region" description="Acidic residues" evidence="7">
    <location>
        <begin position="167"/>
        <end position="176"/>
    </location>
</feature>
<feature type="compositionally biased region" description="Polar residues" evidence="7">
    <location>
        <begin position="23"/>
        <end position="38"/>
    </location>
</feature>
<dbReference type="Proteomes" id="UP000697127">
    <property type="component" value="Unassembled WGS sequence"/>
</dbReference>
<dbReference type="SUPFAM" id="SSF48371">
    <property type="entry name" value="ARM repeat"/>
    <property type="match status" value="1"/>
</dbReference>
<keyword evidence="10" id="KW-1185">Reference proteome</keyword>
<dbReference type="Gene3D" id="1.25.10.10">
    <property type="entry name" value="Leucine-rich Repeat Variant"/>
    <property type="match status" value="1"/>
</dbReference>
<dbReference type="InterPro" id="IPR000569">
    <property type="entry name" value="HECT_dom"/>
</dbReference>
<dbReference type="GO" id="GO:0043161">
    <property type="term" value="P:proteasome-mediated ubiquitin-dependent protein catabolic process"/>
    <property type="evidence" value="ECO:0007669"/>
    <property type="project" value="TreeGrafter"/>
</dbReference>
<comment type="similarity">
    <text evidence="2">Belongs to the UPL family. K-HECT subfamily.</text>
</comment>
<sequence>MDTTEPSLADSDIELSDAVLTNRETSAEPSNIPNNSTILHDLKVTENDKKDDVDDDDDDDDDDDEDSALQRLSGNYRRFSETQKSREIANNNFVSDVNGNIQINLTNMSDRRTDSFSDNRNEEEHEEADDDYVEDFTDEENTGSVRRGSHNYRNNEFEDDDHIHDDNDNDNNGDDENISRSNAIRMLANAISHSSQSSNGNGFSEFENFLSGRLQSQLGGTTTSSIDSNNNTLPRNSANNNNNPRTEMARLIFDQLMPSSGSSRISGLVEGLKTQKDAYLVMESLNEISSNLLMMTSIQSERQVPTYSLAENLVRVINEYPDDLELQLVACRCIYNLAEVNFELMYEIVSAGVIECLNSKLLDLSYIDMAEQALQALELISRKTGKQCLNKGSVPIALTYLDFFTIHAQRKALKLVANSTVFISVSKFDDIVQIFPTIKNVATNYTDSQCVESAWVIIANTFKNFYKNPELLDSLVDLDFLKKLCDVFPGCLGNGSKSLGLVTFKTGIALLDSLSLITSRSSKFSNELLAKCNIGFMITHIFSSYENSDNSNNTVSIDALLKCPKELLITLLKLISSLLPVSSSLIRNNISDFSDIGNYSFVPNDKKTINKEQNELAQAEIESLNSFHKSIFPLLLNIYDATVEYKVRRLVFLSLLRMLYMMTTEQLELIVYNSKITLILASTITHGKSLFQNKANLINETELLRLYSLVYGSLLIIECLINRCSIVFLRVFTKEGLISQMNELVTYFQNELKLITKKSDNIDESTMINDAEMSESENEDHSYQFDENEGSGEIISGNNNEFDENEDDMDEDEEDDEEEYDVDFRSFERGYRFNSNKYSYIMDDGLMSLSMKTIFISLISLFKTIQKVCEELSNSNNFSKSENILFLEYMSTFLKSDSLSTTENEWLDLWKKFATSLNSNSNFISSFELISSGVVNELLSVFQKEKKYDSLMCKTFQLIFCSALSPCVNDQKSPLYFLVKKLEESLDRNESFNIVGSDVESTQNSRSRAVSMTKQMKIKLVPADKATDGSDNNKQFMLVVQAIATFESIQNFIKNSKTINLKKGLNLNSSSLDNDYHYDFYINDEKIPSDATIFGVIYKSVQSKENMNIWKENLLKEVHVIKYKYVPGKLVPEDHSIPEESVDDTISTIGDNNIINTLKLLKVLYNINSTVTNPSTSDIIFLNYKLSAKLNRQLDEPLLVASGILPEWAIIIPREFPFLFPLETRLFFLKSTSFGYSRLIDFWLTKSKEEDTNSSNSNMRSPMIGRAIRHKLRISRDKIFSSAVKVMETYATNPGLIEIEYFEEVGSGLGPTLEFYSNVSKEFSKLKLMMWRSDQYISLKSNTVGNNLYVHDTHGLFPRPMHKLNIHLNNTLLYFKVLGKFLARSFLDSRLVDFHFNPLFFDFAMKHALSKDFKYDMNKSINIIKNIDEGLGSSLQHLKLYLDEYAKLPKEKWEDVEIGDSRVIDLMLTFVLPGYEEIKLVADGDDVDVTSSNLEDYINKIIDFTLYDGITKQIESFVSGFSEIFPFTSMIIFSSEELTRLSGNEIENWNVETLITMVHADHGYSNKSCQIEWLIEIMSNFDKEERRTFLKFITGSPRLPFDGFKGLSPPFTVVLKHCEDDLKPDDYLPSVMTCANYLKLPRYSSREIMYTKIVQAMNEGNNSFLLS</sequence>
<evidence type="ECO:0000256" key="7">
    <source>
        <dbReference type="SAM" id="MobiDB-lite"/>
    </source>
</evidence>
<organism evidence="9 10">
    <name type="scientific">Pichia californica</name>
    <dbReference type="NCBI Taxonomy" id="460514"/>
    <lineage>
        <taxon>Eukaryota</taxon>
        <taxon>Fungi</taxon>
        <taxon>Dikarya</taxon>
        <taxon>Ascomycota</taxon>
        <taxon>Saccharomycotina</taxon>
        <taxon>Pichiomycetes</taxon>
        <taxon>Pichiales</taxon>
        <taxon>Pichiaceae</taxon>
        <taxon>Pichia</taxon>
    </lineage>
</organism>
<dbReference type="EC" id="2.3.2.26" evidence="3"/>
<feature type="compositionally biased region" description="Acidic residues" evidence="7">
    <location>
        <begin position="801"/>
        <end position="820"/>
    </location>
</feature>
<evidence type="ECO:0000256" key="2">
    <source>
        <dbReference type="ARBA" id="ARBA00006331"/>
    </source>
</evidence>
<dbReference type="InterPro" id="IPR045322">
    <property type="entry name" value="HECTD1/TRIP12-like"/>
</dbReference>
<dbReference type="PROSITE" id="PS50237">
    <property type="entry name" value="HECT"/>
    <property type="match status" value="1"/>
</dbReference>
<feature type="region of interest" description="Disordered" evidence="7">
    <location>
        <begin position="770"/>
        <end position="820"/>
    </location>
</feature>
<dbReference type="PANTHER" id="PTHR45670">
    <property type="entry name" value="E3 UBIQUITIN-PROTEIN LIGASE TRIP12"/>
    <property type="match status" value="1"/>
</dbReference>
<dbReference type="PANTHER" id="PTHR45670:SF1">
    <property type="entry name" value="E3 UBIQUITIN-PROTEIN LIGASE HECTD1"/>
    <property type="match status" value="1"/>
</dbReference>
<comment type="caution">
    <text evidence="9">The sequence shown here is derived from an EMBL/GenBank/DDBJ whole genome shotgun (WGS) entry which is preliminary data.</text>
</comment>
<feature type="domain" description="HECT" evidence="8">
    <location>
        <begin position="1297"/>
        <end position="1667"/>
    </location>
</feature>
<dbReference type="EMBL" id="PUHW01000282">
    <property type="protein sequence ID" value="KAG0687303.1"/>
    <property type="molecule type" value="Genomic_DNA"/>
</dbReference>
<name>A0A9P7BFH1_9ASCO</name>
<feature type="region of interest" description="Disordered" evidence="7">
    <location>
        <begin position="105"/>
        <end position="178"/>
    </location>
</feature>
<dbReference type="InterPro" id="IPR057948">
    <property type="entry name" value="TPR_TRIP12_N"/>
</dbReference>
<feature type="active site" description="Glycyl thioester intermediate" evidence="6">
    <location>
        <position position="1634"/>
    </location>
</feature>
<comment type="catalytic activity">
    <reaction evidence="1">
        <text>S-ubiquitinyl-[E2 ubiquitin-conjugating enzyme]-L-cysteine + [acceptor protein]-L-lysine = [E2 ubiquitin-conjugating enzyme]-L-cysteine + N(6)-ubiquitinyl-[acceptor protein]-L-lysine.</text>
        <dbReference type="EC" id="2.3.2.26"/>
    </reaction>
</comment>
<dbReference type="Gene3D" id="3.30.2410.10">
    <property type="entry name" value="Hect, E3 ligase catalytic domain"/>
    <property type="match status" value="1"/>
</dbReference>
<reference evidence="9" key="1">
    <citation type="submission" date="2020-11" db="EMBL/GenBank/DDBJ databases">
        <title>Kefir isolates.</title>
        <authorList>
            <person name="Marcisauskas S."/>
            <person name="Kim Y."/>
            <person name="Blasche S."/>
        </authorList>
    </citation>
    <scope>NUCLEOTIDE SEQUENCE</scope>
    <source>
        <strain evidence="9">Olga-1</strain>
    </source>
</reference>
<evidence type="ECO:0000259" key="8">
    <source>
        <dbReference type="PROSITE" id="PS50237"/>
    </source>
</evidence>
<dbReference type="SUPFAM" id="SSF56204">
    <property type="entry name" value="Hect, E3 ligase catalytic domain"/>
    <property type="match status" value="1"/>
</dbReference>
<feature type="compositionally biased region" description="Basic and acidic residues" evidence="7">
    <location>
        <begin position="153"/>
        <end position="166"/>
    </location>
</feature>
<feature type="region of interest" description="Disordered" evidence="7">
    <location>
        <begin position="23"/>
        <end position="68"/>
    </location>
</feature>
<dbReference type="Gene3D" id="3.90.1750.10">
    <property type="entry name" value="Hect, E3 ligase catalytic domains"/>
    <property type="match status" value="1"/>
</dbReference>
<dbReference type="GO" id="GO:0016607">
    <property type="term" value="C:nuclear speck"/>
    <property type="evidence" value="ECO:0007669"/>
    <property type="project" value="TreeGrafter"/>
</dbReference>
<keyword evidence="4" id="KW-0808">Transferase</keyword>
<dbReference type="InterPro" id="IPR016024">
    <property type="entry name" value="ARM-type_fold"/>
</dbReference>
<dbReference type="GO" id="GO:0000209">
    <property type="term" value="P:protein polyubiquitination"/>
    <property type="evidence" value="ECO:0007669"/>
    <property type="project" value="TreeGrafter"/>
</dbReference>
<feature type="compositionally biased region" description="Low complexity" evidence="7">
    <location>
        <begin position="221"/>
        <end position="244"/>
    </location>
</feature>
<accession>A0A9P7BFH1</accession>
<evidence type="ECO:0000256" key="5">
    <source>
        <dbReference type="ARBA" id="ARBA00022786"/>
    </source>
</evidence>
<evidence type="ECO:0000256" key="6">
    <source>
        <dbReference type="PROSITE-ProRule" id="PRU00104"/>
    </source>
</evidence>
<evidence type="ECO:0000256" key="1">
    <source>
        <dbReference type="ARBA" id="ARBA00000885"/>
    </source>
</evidence>
<dbReference type="InterPro" id="IPR011989">
    <property type="entry name" value="ARM-like"/>
</dbReference>